<accession>A0AAV2M730</accession>
<dbReference type="EMBL" id="OZ035828">
    <property type="protein sequence ID" value="CAL1609163.1"/>
    <property type="molecule type" value="Genomic_DNA"/>
</dbReference>
<keyword evidence="2" id="KW-1185">Reference proteome</keyword>
<protein>
    <submittedName>
        <fullName evidence="1">Uncharacterized protein</fullName>
    </submittedName>
</protein>
<organism evidence="1 2">
    <name type="scientific">Knipowitschia caucasica</name>
    <name type="common">Caucasian dwarf goby</name>
    <name type="synonym">Pomatoschistus caucasicus</name>
    <dbReference type="NCBI Taxonomy" id="637954"/>
    <lineage>
        <taxon>Eukaryota</taxon>
        <taxon>Metazoa</taxon>
        <taxon>Chordata</taxon>
        <taxon>Craniata</taxon>
        <taxon>Vertebrata</taxon>
        <taxon>Euteleostomi</taxon>
        <taxon>Actinopterygii</taxon>
        <taxon>Neopterygii</taxon>
        <taxon>Teleostei</taxon>
        <taxon>Neoteleostei</taxon>
        <taxon>Acanthomorphata</taxon>
        <taxon>Gobiaria</taxon>
        <taxon>Gobiiformes</taxon>
        <taxon>Gobioidei</taxon>
        <taxon>Gobiidae</taxon>
        <taxon>Gobiinae</taxon>
        <taxon>Knipowitschia</taxon>
    </lineage>
</organism>
<proteinExistence type="predicted"/>
<name>A0AAV2M730_KNICA</name>
<gene>
    <name evidence="1" type="ORF">KC01_LOCUS35961</name>
</gene>
<sequence length="73" mass="8180">MPAAEDSHAHADMSDLAHVCAEDRRDQNGKGALKLFMMQLKSGEKERKRLKLPLDAALTRRRQEAGSEMCRGD</sequence>
<dbReference type="AlphaFoldDB" id="A0AAV2M730"/>
<evidence type="ECO:0000313" key="2">
    <source>
        <dbReference type="Proteomes" id="UP001497482"/>
    </source>
</evidence>
<reference evidence="1 2" key="1">
    <citation type="submission" date="2024-04" db="EMBL/GenBank/DDBJ databases">
        <authorList>
            <person name="Waldvogel A.-M."/>
            <person name="Schoenle A."/>
        </authorList>
    </citation>
    <scope>NUCLEOTIDE SEQUENCE [LARGE SCALE GENOMIC DNA]</scope>
</reference>
<dbReference type="Proteomes" id="UP001497482">
    <property type="component" value="Chromosome 6"/>
</dbReference>
<evidence type="ECO:0000313" key="1">
    <source>
        <dbReference type="EMBL" id="CAL1609163.1"/>
    </source>
</evidence>